<comment type="caution">
    <text evidence="2">The sequence shown here is derived from an EMBL/GenBank/DDBJ whole genome shotgun (WGS) entry which is preliminary data.</text>
</comment>
<accession>A0ABV7VC97</accession>
<evidence type="ECO:0000256" key="1">
    <source>
        <dbReference type="SAM" id="MobiDB-lite"/>
    </source>
</evidence>
<evidence type="ECO:0000313" key="2">
    <source>
        <dbReference type="EMBL" id="MFC3675110.1"/>
    </source>
</evidence>
<dbReference type="Gene3D" id="1.20.58.320">
    <property type="entry name" value="TPR-like"/>
    <property type="match status" value="1"/>
</dbReference>
<dbReference type="Proteomes" id="UP001595711">
    <property type="component" value="Unassembled WGS sequence"/>
</dbReference>
<name>A0ABV7VC97_9PROT</name>
<gene>
    <name evidence="2" type="ORF">ACFOOQ_06130</name>
</gene>
<evidence type="ECO:0000313" key="3">
    <source>
        <dbReference type="Proteomes" id="UP001595711"/>
    </source>
</evidence>
<sequence length="195" mass="21909">MTTTAADILDFWFDRPGSAARGEPLTPRQCWWRKDDAFDAEIRTRFGAAVETALQGGFAGWADDADGTLALLILLDQFPRNIFRDTARAFAGDAQARSVARGAIDRGFDIVVAPVQRQFFYMPFQHSEDLADQEFGMLLFAALEKDLPGQKTFEFAERHRVIIAQFGRFPHRNAALGRDSTPEETEFLRQPGSSF</sequence>
<dbReference type="EMBL" id="JBHRYJ010000001">
    <property type="protein sequence ID" value="MFC3675110.1"/>
    <property type="molecule type" value="Genomic_DNA"/>
</dbReference>
<dbReference type="SUPFAM" id="SSF48452">
    <property type="entry name" value="TPR-like"/>
    <property type="match status" value="1"/>
</dbReference>
<feature type="region of interest" description="Disordered" evidence="1">
    <location>
        <begin position="174"/>
        <end position="195"/>
    </location>
</feature>
<dbReference type="InterPro" id="IPR010323">
    <property type="entry name" value="DUF924"/>
</dbReference>
<protein>
    <submittedName>
        <fullName evidence="2">DUF924 family protein</fullName>
    </submittedName>
</protein>
<dbReference type="Gene3D" id="1.25.40.10">
    <property type="entry name" value="Tetratricopeptide repeat domain"/>
    <property type="match status" value="1"/>
</dbReference>
<dbReference type="Pfam" id="PF06041">
    <property type="entry name" value="DUF924"/>
    <property type="match status" value="1"/>
</dbReference>
<dbReference type="InterPro" id="IPR011990">
    <property type="entry name" value="TPR-like_helical_dom_sf"/>
</dbReference>
<keyword evidence="3" id="KW-1185">Reference proteome</keyword>
<dbReference type="RefSeq" id="WP_379723054.1">
    <property type="nucleotide sequence ID" value="NZ_JBHRYJ010000001.1"/>
</dbReference>
<reference evidence="3" key="1">
    <citation type="journal article" date="2019" name="Int. J. Syst. Evol. Microbiol.">
        <title>The Global Catalogue of Microorganisms (GCM) 10K type strain sequencing project: providing services to taxonomists for standard genome sequencing and annotation.</title>
        <authorList>
            <consortium name="The Broad Institute Genomics Platform"/>
            <consortium name="The Broad Institute Genome Sequencing Center for Infectious Disease"/>
            <person name="Wu L."/>
            <person name="Ma J."/>
        </authorList>
    </citation>
    <scope>NUCLEOTIDE SEQUENCE [LARGE SCALE GENOMIC DNA]</scope>
    <source>
        <strain evidence="3">KCTC 42182</strain>
    </source>
</reference>
<organism evidence="2 3">
    <name type="scientific">Ferrovibrio xuzhouensis</name>
    <dbReference type="NCBI Taxonomy" id="1576914"/>
    <lineage>
        <taxon>Bacteria</taxon>
        <taxon>Pseudomonadati</taxon>
        <taxon>Pseudomonadota</taxon>
        <taxon>Alphaproteobacteria</taxon>
        <taxon>Rhodospirillales</taxon>
        <taxon>Rhodospirillaceae</taxon>
        <taxon>Ferrovibrio</taxon>
    </lineage>
</organism>
<proteinExistence type="predicted"/>